<evidence type="ECO:0000259" key="2">
    <source>
        <dbReference type="Pfam" id="PF00174"/>
    </source>
</evidence>
<dbReference type="Pfam" id="PF00174">
    <property type="entry name" value="Oxidored_molyb"/>
    <property type="match status" value="1"/>
</dbReference>
<dbReference type="SUPFAM" id="SSF56524">
    <property type="entry name" value="Oxidoreductase molybdopterin-binding domain"/>
    <property type="match status" value="1"/>
</dbReference>
<dbReference type="Gene3D" id="3.90.420.10">
    <property type="entry name" value="Oxidoreductase, molybdopterin-binding domain"/>
    <property type="match status" value="1"/>
</dbReference>
<dbReference type="Gene3D" id="2.60.40.650">
    <property type="match status" value="1"/>
</dbReference>
<accession>A0A560W709</accession>
<dbReference type="GO" id="GO:0008482">
    <property type="term" value="F:sulfite oxidase activity"/>
    <property type="evidence" value="ECO:0007669"/>
    <property type="project" value="TreeGrafter"/>
</dbReference>
<dbReference type="GO" id="GO:0006790">
    <property type="term" value="P:sulfur compound metabolic process"/>
    <property type="evidence" value="ECO:0007669"/>
    <property type="project" value="TreeGrafter"/>
</dbReference>
<dbReference type="PANTHER" id="PTHR19372">
    <property type="entry name" value="SULFITE REDUCTASE"/>
    <property type="match status" value="1"/>
</dbReference>
<gene>
    <name evidence="3" type="ORF">FB557_2801</name>
</gene>
<dbReference type="EMBL" id="VIUW01000005">
    <property type="protein sequence ID" value="TWD13399.1"/>
    <property type="molecule type" value="Genomic_DNA"/>
</dbReference>
<organism evidence="3 4">
    <name type="scientific">Marihabitans asiaticum</name>
    <dbReference type="NCBI Taxonomy" id="415218"/>
    <lineage>
        <taxon>Bacteria</taxon>
        <taxon>Bacillati</taxon>
        <taxon>Actinomycetota</taxon>
        <taxon>Actinomycetes</taxon>
        <taxon>Micrococcales</taxon>
        <taxon>Intrasporangiaceae</taxon>
        <taxon>Marihabitans</taxon>
    </lineage>
</organism>
<keyword evidence="1" id="KW-0472">Membrane</keyword>
<dbReference type="InterPro" id="IPR000572">
    <property type="entry name" value="OxRdtase_Mopterin-bd_dom"/>
</dbReference>
<evidence type="ECO:0000313" key="4">
    <source>
        <dbReference type="Proteomes" id="UP000315628"/>
    </source>
</evidence>
<sequence>MTSAPTLRSGPATRGLRGPAARGLVAGWAGLAVAELSARLIGSQVTPLEAVGAWVVELSPGGLVRGSIELLGAWDKPVLVVGMVVVLSALYAGLGYVAERAPLLGAAGFVVLAGVGAVAVLTRPDTSPAAGLSLLLGLGANALSWAWTGRRDLEPEEGPGATRRVLLVAAGAAVLGVSSRVVGRQRELVERAREVLRLPATRPAPPAAAQVAALEGVTPWQTPNADFYRIDTVLTPPALDPDQWQLRVHGMVEREVVLDLADLLERQVTEAWITLSCVSNPVGGDLVGTAWWSGVRVADLLAEAGVAAEADAILQTSADGWTCATPLSAVTDDRDALLAVAMNGEPLPVEHGFPVRMVVPGLYGFVSATKWIVDIEVTRFADVTAYWTKRGWSEQAPVRLASRVDLPRAGATVTRDEAGAVSIAGCAWHQHTGVSAVEYSIDAGPWQAARLGETPSADTWVQWSARATLEPGEHTVRVRAVSADGEVQTGEQRAVAPDGATGWDEHRFTVSES</sequence>
<dbReference type="GO" id="GO:0020037">
    <property type="term" value="F:heme binding"/>
    <property type="evidence" value="ECO:0007669"/>
    <property type="project" value="TreeGrafter"/>
</dbReference>
<dbReference type="PANTHER" id="PTHR19372:SF7">
    <property type="entry name" value="SULFITE OXIDASE, MITOCHONDRIAL"/>
    <property type="match status" value="1"/>
</dbReference>
<reference evidence="3 4" key="1">
    <citation type="submission" date="2019-06" db="EMBL/GenBank/DDBJ databases">
        <title>Sequencing the genomes of 1000 actinobacteria strains.</title>
        <authorList>
            <person name="Klenk H.-P."/>
        </authorList>
    </citation>
    <scope>NUCLEOTIDE SEQUENCE [LARGE SCALE GENOMIC DNA]</scope>
    <source>
        <strain evidence="3 4">DSM 18935</strain>
    </source>
</reference>
<feature type="domain" description="Oxidoreductase molybdopterin-binding" evidence="2">
    <location>
        <begin position="236"/>
        <end position="381"/>
    </location>
</feature>
<keyword evidence="1" id="KW-0812">Transmembrane</keyword>
<protein>
    <submittedName>
        <fullName evidence="3">DMSO/TMAO reductase YedYZ molybdopterin-dependent catalytic subunit</fullName>
    </submittedName>
</protein>
<keyword evidence="1" id="KW-1133">Transmembrane helix</keyword>
<comment type="caution">
    <text evidence="3">The sequence shown here is derived from an EMBL/GenBank/DDBJ whole genome shotgun (WGS) entry which is preliminary data.</text>
</comment>
<dbReference type="InterPro" id="IPR036374">
    <property type="entry name" value="OxRdtase_Mopterin-bd_sf"/>
</dbReference>
<dbReference type="InterPro" id="IPR014756">
    <property type="entry name" value="Ig_E-set"/>
</dbReference>
<feature type="transmembrane region" description="Helical" evidence="1">
    <location>
        <begin position="78"/>
        <end position="97"/>
    </location>
</feature>
<feature type="transmembrane region" description="Helical" evidence="1">
    <location>
        <begin position="103"/>
        <end position="122"/>
    </location>
</feature>
<dbReference type="GO" id="GO:0043546">
    <property type="term" value="F:molybdopterin cofactor binding"/>
    <property type="evidence" value="ECO:0007669"/>
    <property type="project" value="TreeGrafter"/>
</dbReference>
<evidence type="ECO:0000313" key="3">
    <source>
        <dbReference type="EMBL" id="TWD13399.1"/>
    </source>
</evidence>
<proteinExistence type="predicted"/>
<dbReference type="Proteomes" id="UP000315628">
    <property type="component" value="Unassembled WGS sequence"/>
</dbReference>
<dbReference type="OrthoDB" id="9795587at2"/>
<dbReference type="SUPFAM" id="SSF81296">
    <property type="entry name" value="E set domains"/>
    <property type="match status" value="1"/>
</dbReference>
<keyword evidence="4" id="KW-1185">Reference proteome</keyword>
<dbReference type="RefSeq" id="WP_144858200.1">
    <property type="nucleotide sequence ID" value="NZ_BAAAYT010000002.1"/>
</dbReference>
<evidence type="ECO:0000256" key="1">
    <source>
        <dbReference type="SAM" id="Phobius"/>
    </source>
</evidence>
<dbReference type="AlphaFoldDB" id="A0A560W709"/>
<name>A0A560W709_9MICO</name>